<feature type="compositionally biased region" description="Basic and acidic residues" evidence="1">
    <location>
        <begin position="498"/>
        <end position="523"/>
    </location>
</feature>
<name>A0A3R7E131_APHAT</name>
<gene>
    <name evidence="2" type="ORF">DYB35_010142</name>
</gene>
<sequence>MPRPPTSSSPATTSARSNEPKARNAAAPPSKPLRLADLVFDDTPLIGSDEDLSPLSTRLGGGKPFKPTPAFHATAYTSSSTYADPHVRMKYASAIDMTDDFDTNQSSRPPRTGNGPMVTSSYTNGGSSDLEGSRLSDAFLTNYSVSSAAAATSLPITSSSLRSSLSYAGSSEFTNAKSATPPITYVNNLQPHPSIPGTAPSTTDYRNDPTPSGFQTNNFRLPYDDNADDNDDGGIRTDEPLPPPLWIRGGDFRGHPTQGEAPRMDGLGGRDEVSTAAATRSRRDTFDDIFDGPRQVVVPSVVLAAKTEPSRVLEAAATRDRFEAPAGRVPPSGQQSNMYDNFGSRGGGGQVILVDRFGGTERTAGPSRVTQSDDDIFGVSVTTSKDYEYDPVTGTYVAPDAPPPRHPPPCQAIFASNHVVVDMTSATVIVDKLTSLEVELAELKALLRDRRTPRRSSNAASIFDDDNDDHAGNLVVQKPKSSSRHAKSKPSQRPPKTQKHDNGVGTRRRDSFETLFESPDKLDTLYGNVGGQGNESSGGDDDDDDNERPPRPVTRAHHHSPPPTTALHERTTIPPPRRRPDRSVDTKAAAVTLSTNPKKRSDSIDALFQDMVNMDDLYSKDSQSTGGNDDERRHSTFKGMANESVEQPSYGTSNQSTTKQLASQAFERQADGARIRRVVNMDDPFASDPEDNLDDDASLPSLKRLGKGRVNTVKTSSKTQVATERETEVMAVTAVGDGTPRVMTAGTARRRPREEAEGPAAPPTPTYVDVIDALFETNEKKAPHKQTSSKLENPLATAGLEDRASNDTKADEDRGLVLRAPTSTSTYPNDNAPPSLVVPGRQSVQETMQSALDSQLYGTQTRTEWPTNAPFVVDEVVEQRATAEFAPTAYSDDDEKEDEYLPSLKHRQSPHNEVSVEIQSSSGRIDVHDLSIREGKQDEDVRAGVDGSVRELLDGDLPVSGASTYPEGSVVTPPTYVIKKSRSSTDILTSEISDDVPSTSTDQIETMSHVPRGSFDQPPAYKSMGSDLIEVKTQSHQAPLPPPSRPDSVPSSTPKFPLDGDDPPPPGPIDAEVDDLFAVKPNKKKLAKSVAPLPVGKQRHTAPVDVDGTITLGLTVTKKKSNDYPVDNSA</sequence>
<feature type="region of interest" description="Disordered" evidence="1">
    <location>
        <begin position="190"/>
        <end position="245"/>
    </location>
</feature>
<evidence type="ECO:0000313" key="3">
    <source>
        <dbReference type="Proteomes" id="UP000285712"/>
    </source>
</evidence>
<feature type="region of interest" description="Disordered" evidence="1">
    <location>
        <begin position="988"/>
        <end position="1072"/>
    </location>
</feature>
<feature type="compositionally biased region" description="Polar residues" evidence="1">
    <location>
        <begin position="712"/>
        <end position="722"/>
    </location>
</feature>
<feature type="compositionally biased region" description="Low complexity" evidence="1">
    <location>
        <begin position="8"/>
        <end position="17"/>
    </location>
</feature>
<feature type="compositionally biased region" description="Basic and acidic residues" evidence="1">
    <location>
        <begin position="800"/>
        <end position="816"/>
    </location>
</feature>
<feature type="compositionally biased region" description="Polar residues" evidence="1">
    <location>
        <begin position="117"/>
        <end position="127"/>
    </location>
</feature>
<dbReference type="EMBL" id="QUTG01004979">
    <property type="protein sequence ID" value="RHY86682.1"/>
    <property type="molecule type" value="Genomic_DNA"/>
</dbReference>
<protein>
    <submittedName>
        <fullName evidence="2">Uncharacterized protein</fullName>
    </submittedName>
</protein>
<feature type="region of interest" description="Disordered" evidence="1">
    <location>
        <begin position="450"/>
        <end position="668"/>
    </location>
</feature>
<feature type="compositionally biased region" description="Polar residues" evidence="1">
    <location>
        <begin position="199"/>
        <end position="219"/>
    </location>
</feature>
<dbReference type="VEuPathDB" id="FungiDB:H257_03185"/>
<feature type="region of interest" description="Disordered" evidence="1">
    <location>
        <begin position="100"/>
        <end position="129"/>
    </location>
</feature>
<organism evidence="2 3">
    <name type="scientific">Aphanomyces astaci</name>
    <name type="common">Crayfish plague agent</name>
    <dbReference type="NCBI Taxonomy" id="112090"/>
    <lineage>
        <taxon>Eukaryota</taxon>
        <taxon>Sar</taxon>
        <taxon>Stramenopiles</taxon>
        <taxon>Oomycota</taxon>
        <taxon>Saprolegniomycetes</taxon>
        <taxon>Saprolegniales</taxon>
        <taxon>Verrucalvaceae</taxon>
        <taxon>Aphanomyces</taxon>
    </lineage>
</organism>
<comment type="caution">
    <text evidence="2">The sequence shown here is derived from an EMBL/GenBank/DDBJ whole genome shotgun (WGS) entry which is preliminary data.</text>
</comment>
<feature type="compositionally biased region" description="Basic residues" evidence="1">
    <location>
        <begin position="481"/>
        <end position="490"/>
    </location>
</feature>
<accession>A0A3R7E131</accession>
<evidence type="ECO:0000256" key="1">
    <source>
        <dbReference type="SAM" id="MobiDB-lite"/>
    </source>
</evidence>
<dbReference type="AlphaFoldDB" id="A0A3R7E131"/>
<feature type="region of interest" description="Disordered" evidence="1">
    <location>
        <begin position="778"/>
        <end position="846"/>
    </location>
</feature>
<proteinExistence type="predicted"/>
<reference evidence="2 3" key="1">
    <citation type="submission" date="2018-08" db="EMBL/GenBank/DDBJ databases">
        <title>Aphanomyces genome sequencing and annotation.</title>
        <authorList>
            <person name="Minardi D."/>
            <person name="Oidtmann B."/>
            <person name="Van Der Giezen M."/>
            <person name="Studholme D.J."/>
        </authorList>
    </citation>
    <scope>NUCLEOTIDE SEQUENCE [LARGE SCALE GENOMIC DNA]</scope>
    <source>
        <strain evidence="2 3">Sv</strain>
    </source>
</reference>
<evidence type="ECO:0000313" key="2">
    <source>
        <dbReference type="EMBL" id="RHY86682.1"/>
    </source>
</evidence>
<feature type="compositionally biased region" description="Polar residues" evidence="1">
    <location>
        <begin position="988"/>
        <end position="1006"/>
    </location>
</feature>
<feature type="compositionally biased region" description="Polar residues" evidence="1">
    <location>
        <begin position="644"/>
        <end position="663"/>
    </location>
</feature>
<dbReference type="Proteomes" id="UP000285712">
    <property type="component" value="Unassembled WGS sequence"/>
</dbReference>
<feature type="region of interest" description="Disordered" evidence="1">
    <location>
        <begin position="1"/>
        <end position="68"/>
    </location>
</feature>
<feature type="region of interest" description="Disordered" evidence="1">
    <location>
        <begin position="710"/>
        <end position="766"/>
    </location>
</feature>